<dbReference type="GO" id="GO:0006865">
    <property type="term" value="P:amino acid transport"/>
    <property type="evidence" value="ECO:0007669"/>
    <property type="project" value="UniProtKB-KW"/>
</dbReference>
<dbReference type="Proteomes" id="UP000823618">
    <property type="component" value="Unassembled WGS sequence"/>
</dbReference>
<dbReference type="NCBIfam" id="TIGR01726">
    <property type="entry name" value="HEQRo_perm_3TM"/>
    <property type="match status" value="1"/>
</dbReference>
<feature type="transmembrane region" description="Helical" evidence="8">
    <location>
        <begin position="194"/>
        <end position="215"/>
    </location>
</feature>
<dbReference type="SUPFAM" id="SSF161098">
    <property type="entry name" value="MetI-like"/>
    <property type="match status" value="1"/>
</dbReference>
<comment type="caution">
    <text evidence="10">The sequence shown here is derived from an EMBL/GenBank/DDBJ whole genome shotgun (WGS) entry which is preliminary data.</text>
</comment>
<evidence type="ECO:0000256" key="8">
    <source>
        <dbReference type="RuleBase" id="RU363032"/>
    </source>
</evidence>
<dbReference type="CDD" id="cd06261">
    <property type="entry name" value="TM_PBP2"/>
    <property type="match status" value="1"/>
</dbReference>
<keyword evidence="4 8" id="KW-0812">Transmembrane</keyword>
<reference evidence="10" key="2">
    <citation type="journal article" date="2021" name="PeerJ">
        <title>Extensive microbial diversity within the chicken gut microbiome revealed by metagenomics and culture.</title>
        <authorList>
            <person name="Gilroy R."/>
            <person name="Ravi A."/>
            <person name="Getino M."/>
            <person name="Pursley I."/>
            <person name="Horton D.L."/>
            <person name="Alikhan N.F."/>
            <person name="Baker D."/>
            <person name="Gharbi K."/>
            <person name="Hall N."/>
            <person name="Watson M."/>
            <person name="Adriaenssens E.M."/>
            <person name="Foster-Nyarko E."/>
            <person name="Jarju S."/>
            <person name="Secka A."/>
            <person name="Antonio M."/>
            <person name="Oren A."/>
            <person name="Chaudhuri R.R."/>
            <person name="La Ragione R."/>
            <person name="Hildebrand F."/>
            <person name="Pallen M.J."/>
        </authorList>
    </citation>
    <scope>NUCLEOTIDE SEQUENCE</scope>
    <source>
        <strain evidence="10">E3-2379</strain>
    </source>
</reference>
<feature type="domain" description="ABC transmembrane type-1" evidence="9">
    <location>
        <begin position="15"/>
        <end position="208"/>
    </location>
</feature>
<feature type="transmembrane region" description="Helical" evidence="8">
    <location>
        <begin position="20"/>
        <end position="43"/>
    </location>
</feature>
<comment type="subcellular location">
    <subcellularLocation>
        <location evidence="1 8">Cell membrane</location>
        <topology evidence="1 8">Multi-pass membrane protein</topology>
    </subcellularLocation>
</comment>
<keyword evidence="2 8" id="KW-0813">Transport</keyword>
<dbReference type="PANTHER" id="PTHR30614:SF0">
    <property type="entry name" value="L-CYSTINE TRANSPORT SYSTEM PERMEASE PROTEIN TCYL"/>
    <property type="match status" value="1"/>
</dbReference>
<evidence type="ECO:0000313" key="10">
    <source>
        <dbReference type="EMBL" id="MBO8464200.1"/>
    </source>
</evidence>
<dbReference type="InterPro" id="IPR035906">
    <property type="entry name" value="MetI-like_sf"/>
</dbReference>
<feature type="transmembrane region" description="Helical" evidence="8">
    <location>
        <begin position="94"/>
        <end position="113"/>
    </location>
</feature>
<evidence type="ECO:0000256" key="4">
    <source>
        <dbReference type="ARBA" id="ARBA00022692"/>
    </source>
</evidence>
<proteinExistence type="inferred from homology"/>
<evidence type="ECO:0000259" key="9">
    <source>
        <dbReference type="PROSITE" id="PS50928"/>
    </source>
</evidence>
<protein>
    <submittedName>
        <fullName evidence="10">Amino acid ABC transporter permease</fullName>
    </submittedName>
</protein>
<dbReference type="Gene3D" id="1.10.3720.10">
    <property type="entry name" value="MetI-like"/>
    <property type="match status" value="1"/>
</dbReference>
<keyword evidence="3" id="KW-1003">Cell membrane</keyword>
<sequence>MNETIQNMANLLPYMVEPTITAIKLFFLTLLIGLPLGMVLALGRMSKLAIIRYPIQIYNLIMRGTPLILQLYLIYYQIPKWIQMYDPDFRFDRFTAVVIGFSINYAAYFCEIYRGGIQTIPKGQYEAAKMLGFTKGQTFFKIVLPQVVKQVIPPLGSEFMVLVKDTSLAHVIGVAELYLFSTNQMATRGSMMPVVMAGIFYLIMNWIVEKCFILLEKRLSYYQ</sequence>
<gene>
    <name evidence="10" type="ORF">IAC13_09735</name>
</gene>
<dbReference type="AlphaFoldDB" id="A0A9D9I212"/>
<dbReference type="PROSITE" id="PS50928">
    <property type="entry name" value="ABC_TM1"/>
    <property type="match status" value="1"/>
</dbReference>
<evidence type="ECO:0000256" key="5">
    <source>
        <dbReference type="ARBA" id="ARBA00022970"/>
    </source>
</evidence>
<evidence type="ECO:0000313" key="11">
    <source>
        <dbReference type="Proteomes" id="UP000823618"/>
    </source>
</evidence>
<dbReference type="InterPro" id="IPR043429">
    <property type="entry name" value="ArtM/GltK/GlnP/TcyL/YhdX-like"/>
</dbReference>
<accession>A0A9D9I212</accession>
<reference evidence="10" key="1">
    <citation type="submission" date="2020-10" db="EMBL/GenBank/DDBJ databases">
        <authorList>
            <person name="Gilroy R."/>
        </authorList>
    </citation>
    <scope>NUCLEOTIDE SEQUENCE</scope>
    <source>
        <strain evidence="10">E3-2379</strain>
    </source>
</reference>
<evidence type="ECO:0000256" key="2">
    <source>
        <dbReference type="ARBA" id="ARBA00022448"/>
    </source>
</evidence>
<dbReference type="InterPro" id="IPR000515">
    <property type="entry name" value="MetI-like"/>
</dbReference>
<keyword evidence="6 8" id="KW-1133">Transmembrane helix</keyword>
<evidence type="ECO:0000256" key="3">
    <source>
        <dbReference type="ARBA" id="ARBA00022475"/>
    </source>
</evidence>
<comment type="similarity">
    <text evidence="8">Belongs to the binding-protein-dependent transport system permease family.</text>
</comment>
<keyword evidence="5" id="KW-0029">Amino-acid transport</keyword>
<dbReference type="InterPro" id="IPR010065">
    <property type="entry name" value="AA_ABC_transptr_permease_3TM"/>
</dbReference>
<name>A0A9D9I212_9FIRM</name>
<dbReference type="GO" id="GO:0022857">
    <property type="term" value="F:transmembrane transporter activity"/>
    <property type="evidence" value="ECO:0007669"/>
    <property type="project" value="InterPro"/>
</dbReference>
<evidence type="ECO:0000256" key="7">
    <source>
        <dbReference type="ARBA" id="ARBA00023136"/>
    </source>
</evidence>
<keyword evidence="7 8" id="KW-0472">Membrane</keyword>
<dbReference type="GO" id="GO:0043190">
    <property type="term" value="C:ATP-binding cassette (ABC) transporter complex"/>
    <property type="evidence" value="ECO:0007669"/>
    <property type="project" value="InterPro"/>
</dbReference>
<dbReference type="EMBL" id="JADIML010000276">
    <property type="protein sequence ID" value="MBO8464200.1"/>
    <property type="molecule type" value="Genomic_DNA"/>
</dbReference>
<evidence type="ECO:0000256" key="6">
    <source>
        <dbReference type="ARBA" id="ARBA00022989"/>
    </source>
</evidence>
<dbReference type="PANTHER" id="PTHR30614">
    <property type="entry name" value="MEMBRANE COMPONENT OF AMINO ACID ABC TRANSPORTER"/>
    <property type="match status" value="1"/>
</dbReference>
<organism evidence="10 11">
    <name type="scientific">Candidatus Scybalomonas excrementavium</name>
    <dbReference type="NCBI Taxonomy" id="2840943"/>
    <lineage>
        <taxon>Bacteria</taxon>
        <taxon>Bacillati</taxon>
        <taxon>Bacillota</taxon>
        <taxon>Clostridia</taxon>
        <taxon>Lachnospirales</taxon>
        <taxon>Lachnospiraceae</taxon>
        <taxon>Lachnospiraceae incertae sedis</taxon>
        <taxon>Candidatus Scybalomonas</taxon>
    </lineage>
</organism>
<dbReference type="Pfam" id="PF00528">
    <property type="entry name" value="BPD_transp_1"/>
    <property type="match status" value="1"/>
</dbReference>
<evidence type="ECO:0000256" key="1">
    <source>
        <dbReference type="ARBA" id="ARBA00004651"/>
    </source>
</evidence>
<feature type="transmembrane region" description="Helical" evidence="8">
    <location>
        <begin position="55"/>
        <end position="74"/>
    </location>
</feature>